<keyword evidence="2" id="KW-1185">Reference proteome</keyword>
<gene>
    <name evidence="1" type="ordered locus">DSY2163</name>
</gene>
<sequence length="115" mass="13344">MSFWLTPDVSDSSFWVNPFFLRVSRTLFIYSSPRKLFHIEAKKSFYLDRSLEKDLPLVHQEHARGLVLSPIRFSFLILVQSCLFLIGGSLSERIIPLELSLIFSWLFSLDSFASP</sequence>
<protein>
    <submittedName>
        <fullName evidence="1">Uncharacterized protein</fullName>
    </submittedName>
</protein>
<dbReference type="AlphaFoldDB" id="Q24VJ0"/>
<dbReference type="HOGENOM" id="CLU_2105039_0_0_9"/>
<reference evidence="1 2" key="1">
    <citation type="journal article" date="2006" name="J. Bacteriol.">
        <title>Complete genome sequence of the dehalorespiring bacterium Desulfitobacterium hafniense Y51 and comparison with Dehalococcoides ethenogenes 195.</title>
        <authorList>
            <person name="Nonaka H."/>
            <person name="Keresztes G."/>
            <person name="Shinoda Y."/>
            <person name="Ikenaga Y."/>
            <person name="Abe M."/>
            <person name="Naito K."/>
            <person name="Inatomi K."/>
            <person name="Furukawa K."/>
            <person name="Inui M."/>
            <person name="Yukawa H."/>
        </authorList>
    </citation>
    <scope>NUCLEOTIDE SEQUENCE [LARGE SCALE GENOMIC DNA]</scope>
    <source>
        <strain evidence="1 2">Y51</strain>
    </source>
</reference>
<name>Q24VJ0_DESHY</name>
<organism evidence="1 2">
    <name type="scientific">Desulfitobacterium hafniense (strain Y51)</name>
    <dbReference type="NCBI Taxonomy" id="138119"/>
    <lineage>
        <taxon>Bacteria</taxon>
        <taxon>Bacillati</taxon>
        <taxon>Bacillota</taxon>
        <taxon>Clostridia</taxon>
        <taxon>Eubacteriales</taxon>
        <taxon>Desulfitobacteriaceae</taxon>
        <taxon>Desulfitobacterium</taxon>
    </lineage>
</organism>
<dbReference type="KEGG" id="dsy:DSY2163"/>
<evidence type="ECO:0000313" key="1">
    <source>
        <dbReference type="EMBL" id="BAE83952.1"/>
    </source>
</evidence>
<evidence type="ECO:0000313" key="2">
    <source>
        <dbReference type="Proteomes" id="UP000001946"/>
    </source>
</evidence>
<proteinExistence type="predicted"/>
<dbReference type="EMBL" id="AP008230">
    <property type="protein sequence ID" value="BAE83952.1"/>
    <property type="molecule type" value="Genomic_DNA"/>
</dbReference>
<accession>Q24VJ0</accession>
<dbReference type="Proteomes" id="UP000001946">
    <property type="component" value="Chromosome"/>
</dbReference>